<organism evidence="4 5">
    <name type="scientific">Tolypocladium ophioglossoides (strain CBS 100239)</name>
    <name type="common">Snaketongue truffleclub</name>
    <name type="synonym">Elaphocordyceps ophioglossoides</name>
    <dbReference type="NCBI Taxonomy" id="1163406"/>
    <lineage>
        <taxon>Eukaryota</taxon>
        <taxon>Fungi</taxon>
        <taxon>Dikarya</taxon>
        <taxon>Ascomycota</taxon>
        <taxon>Pezizomycotina</taxon>
        <taxon>Sordariomycetes</taxon>
        <taxon>Hypocreomycetidae</taxon>
        <taxon>Hypocreales</taxon>
        <taxon>Ophiocordycipitaceae</taxon>
        <taxon>Tolypocladium</taxon>
    </lineage>
</organism>
<gene>
    <name evidence="4" type="ORF">TOPH_02424</name>
</gene>
<dbReference type="PANTHER" id="PTHR13182">
    <property type="entry name" value="ZINC FINGER PROTEIN 622"/>
    <property type="match status" value="1"/>
</dbReference>
<feature type="compositionally biased region" description="Low complexity" evidence="1">
    <location>
        <begin position="227"/>
        <end position="236"/>
    </location>
</feature>
<evidence type="ECO:0000259" key="3">
    <source>
        <dbReference type="Pfam" id="PF12874"/>
    </source>
</evidence>
<feature type="compositionally biased region" description="Polar residues" evidence="1">
    <location>
        <begin position="237"/>
        <end position="248"/>
    </location>
</feature>
<feature type="compositionally biased region" description="Acidic residues" evidence="1">
    <location>
        <begin position="69"/>
        <end position="84"/>
    </location>
</feature>
<dbReference type="InterPro" id="IPR036236">
    <property type="entry name" value="Znf_C2H2_sf"/>
</dbReference>
<dbReference type="GO" id="GO:0042273">
    <property type="term" value="P:ribosomal large subunit biogenesis"/>
    <property type="evidence" value="ECO:0007669"/>
    <property type="project" value="TreeGrafter"/>
</dbReference>
<dbReference type="STRING" id="1163406.A0A0L0NFT1"/>
<feature type="domain" description="ZN622/Rei1/Reh1 zinc finger C2H2-type" evidence="2">
    <location>
        <begin position="92"/>
        <end position="182"/>
    </location>
</feature>
<reference evidence="4 5" key="1">
    <citation type="journal article" date="2015" name="BMC Genomics">
        <title>The genome of the truffle-parasite Tolypocladium ophioglossoides and the evolution of antifungal peptaibiotics.</title>
        <authorList>
            <person name="Quandt C.A."/>
            <person name="Bushley K.E."/>
            <person name="Spatafora J.W."/>
        </authorList>
    </citation>
    <scope>NUCLEOTIDE SEQUENCE [LARGE SCALE GENOMIC DNA]</scope>
    <source>
        <strain evidence="4 5">CBS 100239</strain>
    </source>
</reference>
<evidence type="ECO:0000313" key="5">
    <source>
        <dbReference type="Proteomes" id="UP000036947"/>
    </source>
</evidence>
<sequence>MEDKSPSFCRLCNMALASPSVWRQHAKSDWHVYNLRVRVAEPGTVVLPPSASPSTERGVDAESNTHLDDESDDESDDGDTELSAEPEFKSQQCLFCGAENGTFDDNLAHMSKAHSFTIPYQDYLTVDLETLVGYLHLVIHGYGECILCAARRSTVEGIQHHMTAKGHCRFNVASDIAEFYEIPASGYHADEESLRLPSGKLLSHRTRAAGPAASRTARQSVERRPEPTTLPLATPTQESELVPTQDNNATAASCTQLSRLTRGDQQNLAHLPDHEVRSLLATGVRHIDQSRREEKRAQLKLEKAGNTTLTAHFRADTSKRFRGPWG</sequence>
<dbReference type="GO" id="GO:0030687">
    <property type="term" value="C:preribosome, large subunit precursor"/>
    <property type="evidence" value="ECO:0007669"/>
    <property type="project" value="TreeGrafter"/>
</dbReference>
<evidence type="ECO:0000259" key="2">
    <source>
        <dbReference type="Pfam" id="PF12756"/>
    </source>
</evidence>
<dbReference type="InterPro" id="IPR041661">
    <property type="entry name" value="ZN622/Rei1/Reh1_Znf-C2H2"/>
</dbReference>
<protein>
    <submittedName>
        <fullName evidence="4">Zinc finger protein</fullName>
    </submittedName>
</protein>
<dbReference type="InterPro" id="IPR040025">
    <property type="entry name" value="Znf622/Rei1/Reh1"/>
</dbReference>
<dbReference type="Proteomes" id="UP000036947">
    <property type="component" value="Unassembled WGS sequence"/>
</dbReference>
<dbReference type="PANTHER" id="PTHR13182:SF8">
    <property type="entry name" value="CYTOPLASMIC 60S SUBUNIT BIOGENESIS FACTOR ZNF622"/>
    <property type="match status" value="1"/>
</dbReference>
<dbReference type="EMBL" id="LFRF01000004">
    <property type="protein sequence ID" value="KND92904.1"/>
    <property type="molecule type" value="Genomic_DNA"/>
</dbReference>
<comment type="caution">
    <text evidence="4">The sequence shown here is derived from an EMBL/GenBank/DDBJ whole genome shotgun (WGS) entry which is preliminary data.</text>
</comment>
<feature type="region of interest" description="Disordered" evidence="1">
    <location>
        <begin position="205"/>
        <end position="248"/>
    </location>
</feature>
<feature type="domain" description="C2H2-type" evidence="3">
    <location>
        <begin position="8"/>
        <end position="31"/>
    </location>
</feature>
<dbReference type="Pfam" id="PF12756">
    <property type="entry name" value="zf-C2H2_2"/>
    <property type="match status" value="1"/>
</dbReference>
<feature type="region of interest" description="Disordered" evidence="1">
    <location>
        <begin position="45"/>
        <end position="86"/>
    </location>
</feature>
<dbReference type="AlphaFoldDB" id="A0A0L0NFT1"/>
<evidence type="ECO:0000256" key="1">
    <source>
        <dbReference type="SAM" id="MobiDB-lite"/>
    </source>
</evidence>
<feature type="compositionally biased region" description="Basic and acidic residues" evidence="1">
    <location>
        <begin position="57"/>
        <end position="68"/>
    </location>
</feature>
<keyword evidence="5" id="KW-1185">Reference proteome</keyword>
<proteinExistence type="predicted"/>
<evidence type="ECO:0000313" key="4">
    <source>
        <dbReference type="EMBL" id="KND92904.1"/>
    </source>
</evidence>
<accession>A0A0L0NFT1</accession>
<name>A0A0L0NFT1_TOLOC</name>
<dbReference type="SUPFAM" id="SSF57667">
    <property type="entry name" value="beta-beta-alpha zinc fingers"/>
    <property type="match status" value="2"/>
</dbReference>
<dbReference type="InterPro" id="IPR013087">
    <property type="entry name" value="Znf_C2H2_type"/>
</dbReference>
<dbReference type="OrthoDB" id="19329at2759"/>
<dbReference type="Pfam" id="PF12874">
    <property type="entry name" value="zf-met"/>
    <property type="match status" value="1"/>
</dbReference>